<gene>
    <name evidence="1" type="ORF">ACFO26_01545</name>
</gene>
<keyword evidence="2" id="KW-1185">Reference proteome</keyword>
<organism evidence="1 2">
    <name type="scientific">Lactococcus nasutitermitis</name>
    <dbReference type="NCBI Taxonomy" id="1652957"/>
    <lineage>
        <taxon>Bacteria</taxon>
        <taxon>Bacillati</taxon>
        <taxon>Bacillota</taxon>
        <taxon>Bacilli</taxon>
        <taxon>Lactobacillales</taxon>
        <taxon>Streptococcaceae</taxon>
        <taxon>Lactococcus</taxon>
    </lineage>
</organism>
<protein>
    <submittedName>
        <fullName evidence="1">Uncharacterized protein</fullName>
    </submittedName>
</protein>
<dbReference type="RefSeq" id="WP_213534134.1">
    <property type="nucleotide sequence ID" value="NZ_BOVQ01000003.1"/>
</dbReference>
<evidence type="ECO:0000313" key="1">
    <source>
        <dbReference type="EMBL" id="MFC4651593.1"/>
    </source>
</evidence>
<reference evidence="2" key="1">
    <citation type="journal article" date="2019" name="Int. J. Syst. Evol. Microbiol.">
        <title>The Global Catalogue of Microorganisms (GCM) 10K type strain sequencing project: providing services to taxonomists for standard genome sequencing and annotation.</title>
        <authorList>
            <consortium name="The Broad Institute Genomics Platform"/>
            <consortium name="The Broad Institute Genome Sequencing Center for Infectious Disease"/>
            <person name="Wu L."/>
            <person name="Ma J."/>
        </authorList>
    </citation>
    <scope>NUCLEOTIDE SEQUENCE [LARGE SCALE GENOMIC DNA]</scope>
    <source>
        <strain evidence="2">CCUG 63287</strain>
    </source>
</reference>
<dbReference type="EMBL" id="JBHSGD010000001">
    <property type="protein sequence ID" value="MFC4651593.1"/>
    <property type="molecule type" value="Genomic_DNA"/>
</dbReference>
<dbReference type="Proteomes" id="UP001595987">
    <property type="component" value="Unassembled WGS sequence"/>
</dbReference>
<name>A0ABV9JC80_9LACT</name>
<evidence type="ECO:0000313" key="2">
    <source>
        <dbReference type="Proteomes" id="UP001595987"/>
    </source>
</evidence>
<proteinExistence type="predicted"/>
<comment type="caution">
    <text evidence="1">The sequence shown here is derived from an EMBL/GenBank/DDBJ whole genome shotgun (WGS) entry which is preliminary data.</text>
</comment>
<sequence length="62" mass="7326">MIKIKIFKGDASDVFKETHLNNQKRMMSIFLDTFGPFQTFKHFSDTLKIEFVESSIYFEGKN</sequence>
<accession>A0ABV9JC80</accession>